<accession>A0A2N7X6S8</accession>
<feature type="transmembrane region" description="Helical" evidence="8">
    <location>
        <begin position="242"/>
        <end position="266"/>
    </location>
</feature>
<evidence type="ECO:0000256" key="4">
    <source>
        <dbReference type="ARBA" id="ARBA00022519"/>
    </source>
</evidence>
<dbReference type="InterPro" id="IPR000515">
    <property type="entry name" value="MetI-like"/>
</dbReference>
<dbReference type="PANTHER" id="PTHR43357:SF4">
    <property type="entry name" value="INNER MEMBRANE ABC TRANSPORTER PERMEASE PROTEIN YDCV"/>
    <property type="match status" value="1"/>
</dbReference>
<evidence type="ECO:0000256" key="3">
    <source>
        <dbReference type="ARBA" id="ARBA00022475"/>
    </source>
</evidence>
<evidence type="ECO:0000313" key="11">
    <source>
        <dbReference type="EMBL" id="PMS37310.1"/>
    </source>
</evidence>
<keyword evidence="12" id="KW-1185">Reference proteome</keyword>
<keyword evidence="5 8" id="KW-0812">Transmembrane</keyword>
<reference evidence="11 12" key="1">
    <citation type="submission" date="2018-01" db="EMBL/GenBank/DDBJ databases">
        <title>Whole genome analyses suggest that Burkholderia sensu lato contains two further novel genera in the rhizoxinica-symbiotica group Mycetohabitans gen. nov., and Trinickia gen. nov.: implications for the evolution of diazotrophy and nodulation in the Burkholderiaceae.</title>
        <authorList>
            <person name="Estrada-de los Santos P."/>
            <person name="Palmer M."/>
            <person name="Chavez-Ramirez B."/>
            <person name="Beukes C."/>
            <person name="Steenkamp E.T."/>
            <person name="Hirsch A.M."/>
            <person name="Manyaka P."/>
            <person name="Maluk M."/>
            <person name="Lafos M."/>
            <person name="Crook M."/>
            <person name="Gross E."/>
            <person name="Simon M.F."/>
            <person name="Bueno dos Reis Junior F."/>
            <person name="Poole P.S."/>
            <person name="Venter S.N."/>
            <person name="James E.K."/>
        </authorList>
    </citation>
    <scope>NUCLEOTIDE SEQUENCE [LARGE SCALE GENOMIC DNA]</scope>
    <source>
        <strain evidence="11 12">JPY 581</strain>
    </source>
</reference>
<evidence type="ECO:0000256" key="5">
    <source>
        <dbReference type="ARBA" id="ARBA00022692"/>
    </source>
</evidence>
<dbReference type="CDD" id="cd06261">
    <property type="entry name" value="TM_PBP2"/>
    <property type="match status" value="1"/>
</dbReference>
<evidence type="ECO:0000256" key="9">
    <source>
        <dbReference type="SAM" id="MobiDB-lite"/>
    </source>
</evidence>
<feature type="transmembrane region" description="Helical" evidence="8">
    <location>
        <begin position="148"/>
        <end position="172"/>
    </location>
</feature>
<dbReference type="EMBL" id="PNYC01000004">
    <property type="protein sequence ID" value="PMS37310.1"/>
    <property type="molecule type" value="Genomic_DNA"/>
</dbReference>
<feature type="domain" description="ABC transmembrane type-1" evidence="10">
    <location>
        <begin position="113"/>
        <end position="304"/>
    </location>
</feature>
<dbReference type="PANTHER" id="PTHR43357">
    <property type="entry name" value="INNER MEMBRANE ABC TRANSPORTER PERMEASE PROTEIN YDCV"/>
    <property type="match status" value="1"/>
</dbReference>
<dbReference type="Pfam" id="PF00528">
    <property type="entry name" value="BPD_transp_1"/>
    <property type="match status" value="1"/>
</dbReference>
<comment type="subcellular location">
    <subcellularLocation>
        <location evidence="1">Cell inner membrane</location>
        <topology evidence="1">Multi-pass membrane protein</topology>
    </subcellularLocation>
    <subcellularLocation>
        <location evidence="8">Cell membrane</location>
        <topology evidence="8">Multi-pass membrane protein</topology>
    </subcellularLocation>
</comment>
<proteinExistence type="inferred from homology"/>
<dbReference type="SUPFAM" id="SSF161098">
    <property type="entry name" value="MetI-like"/>
    <property type="match status" value="1"/>
</dbReference>
<feature type="transmembrane region" description="Helical" evidence="8">
    <location>
        <begin position="57"/>
        <end position="82"/>
    </location>
</feature>
<keyword evidence="3" id="KW-1003">Cell membrane</keyword>
<dbReference type="Gene3D" id="1.10.3720.10">
    <property type="entry name" value="MetI-like"/>
    <property type="match status" value="1"/>
</dbReference>
<feature type="transmembrane region" description="Helical" evidence="8">
    <location>
        <begin position="112"/>
        <end position="136"/>
    </location>
</feature>
<sequence length="311" mass="32910">MSAPQTALCVVASGSIAQRAAASHLSNTREKDLPSNTAPAPTVPFPQRSAQPSIGRIAVRAVVALFALYLLTPMVLLLIGSVGKTWTNTLLPSGFTWRWFAELATDASFRRAFGVSFVVALACCALDACIGLPLAYALNHRARRGRGAASRVVMLMPVAVPALTLGFGYIAVFGGDTLPWLGTLPLMIAAHAVLTLPYLVQTLLSDLRHLDLAKLEDCAATLGATPSRQFFSLVVPNLRQSLFSGLVMVSALSIGEFQISNLIAGFRYRNFPVVLLQAFYGASGLACAATVVLLVLAVAATLASINTINRL</sequence>
<name>A0A2N7X6S8_9BURK</name>
<evidence type="ECO:0000256" key="8">
    <source>
        <dbReference type="RuleBase" id="RU363032"/>
    </source>
</evidence>
<keyword evidence="7 8" id="KW-0472">Membrane</keyword>
<organism evidence="11 12">
    <name type="scientific">Trinickia symbiotica</name>
    <dbReference type="NCBI Taxonomy" id="863227"/>
    <lineage>
        <taxon>Bacteria</taxon>
        <taxon>Pseudomonadati</taxon>
        <taxon>Pseudomonadota</taxon>
        <taxon>Betaproteobacteria</taxon>
        <taxon>Burkholderiales</taxon>
        <taxon>Burkholderiaceae</taxon>
        <taxon>Trinickia</taxon>
    </lineage>
</organism>
<dbReference type="PROSITE" id="PS50928">
    <property type="entry name" value="ABC_TM1"/>
    <property type="match status" value="1"/>
</dbReference>
<dbReference type="STRING" id="863227.GCA_000373005_01467"/>
<feature type="transmembrane region" description="Helical" evidence="8">
    <location>
        <begin position="178"/>
        <end position="200"/>
    </location>
</feature>
<comment type="caution">
    <text evidence="11">The sequence shown here is derived from an EMBL/GenBank/DDBJ whole genome shotgun (WGS) entry which is preliminary data.</text>
</comment>
<dbReference type="GO" id="GO:0005886">
    <property type="term" value="C:plasma membrane"/>
    <property type="evidence" value="ECO:0007669"/>
    <property type="project" value="UniProtKB-SubCell"/>
</dbReference>
<feature type="region of interest" description="Disordered" evidence="9">
    <location>
        <begin position="25"/>
        <end position="49"/>
    </location>
</feature>
<gene>
    <name evidence="11" type="ORF">C0Z20_08300</name>
</gene>
<evidence type="ECO:0000256" key="7">
    <source>
        <dbReference type="ARBA" id="ARBA00023136"/>
    </source>
</evidence>
<dbReference type="OrthoDB" id="9782004at2"/>
<feature type="transmembrane region" description="Helical" evidence="8">
    <location>
        <begin position="278"/>
        <end position="305"/>
    </location>
</feature>
<evidence type="ECO:0000256" key="2">
    <source>
        <dbReference type="ARBA" id="ARBA00022448"/>
    </source>
</evidence>
<keyword evidence="2 8" id="KW-0813">Transport</keyword>
<protein>
    <submittedName>
        <fullName evidence="11">ABC transporter permease</fullName>
    </submittedName>
</protein>
<dbReference type="InterPro" id="IPR035906">
    <property type="entry name" value="MetI-like_sf"/>
</dbReference>
<comment type="similarity">
    <text evidence="8">Belongs to the binding-protein-dependent transport system permease family.</text>
</comment>
<dbReference type="Proteomes" id="UP000235777">
    <property type="component" value="Unassembled WGS sequence"/>
</dbReference>
<keyword evidence="6 8" id="KW-1133">Transmembrane helix</keyword>
<keyword evidence="4" id="KW-0997">Cell inner membrane</keyword>
<evidence type="ECO:0000256" key="1">
    <source>
        <dbReference type="ARBA" id="ARBA00004429"/>
    </source>
</evidence>
<evidence type="ECO:0000259" key="10">
    <source>
        <dbReference type="PROSITE" id="PS50928"/>
    </source>
</evidence>
<evidence type="ECO:0000256" key="6">
    <source>
        <dbReference type="ARBA" id="ARBA00022989"/>
    </source>
</evidence>
<evidence type="ECO:0000313" key="12">
    <source>
        <dbReference type="Proteomes" id="UP000235777"/>
    </source>
</evidence>
<dbReference type="AlphaFoldDB" id="A0A2N7X6S8"/>
<dbReference type="GO" id="GO:0055085">
    <property type="term" value="P:transmembrane transport"/>
    <property type="evidence" value="ECO:0007669"/>
    <property type="project" value="InterPro"/>
</dbReference>